<dbReference type="GO" id="GO:0005886">
    <property type="term" value="C:plasma membrane"/>
    <property type="evidence" value="ECO:0007669"/>
    <property type="project" value="UniProtKB-SubCell"/>
</dbReference>
<evidence type="ECO:0000256" key="9">
    <source>
        <dbReference type="ARBA" id="ARBA00023136"/>
    </source>
</evidence>
<keyword evidence="8 10" id="KW-1133">Transmembrane helix</keyword>
<evidence type="ECO:0000256" key="3">
    <source>
        <dbReference type="ARBA" id="ARBA00022630"/>
    </source>
</evidence>
<comment type="function">
    <text evidence="10">Part of a membrane-bound complex that couples electron transfer with translocation of ions across the membrane.</text>
</comment>
<dbReference type="Pfam" id="PF03116">
    <property type="entry name" value="NQR2_RnfD_RnfE"/>
    <property type="match status" value="1"/>
</dbReference>
<evidence type="ECO:0000256" key="4">
    <source>
        <dbReference type="ARBA" id="ARBA00022643"/>
    </source>
</evidence>
<feature type="transmembrane region" description="Helical" evidence="10">
    <location>
        <begin position="91"/>
        <end position="109"/>
    </location>
</feature>
<keyword evidence="2 10" id="KW-0597">Phosphoprotein</keyword>
<evidence type="ECO:0000313" key="11">
    <source>
        <dbReference type="EMBL" id="HDI82458.1"/>
    </source>
</evidence>
<dbReference type="AlphaFoldDB" id="A0A7C0VCP3"/>
<comment type="subcellular location">
    <subcellularLocation>
        <location evidence="10">Cell membrane</location>
        <topology evidence="10">Multi-pass membrane protein</topology>
    </subcellularLocation>
</comment>
<feature type="transmembrane region" description="Helical" evidence="10">
    <location>
        <begin position="218"/>
        <end position="237"/>
    </location>
</feature>
<comment type="caution">
    <text evidence="11">The sequence shown here is derived from an EMBL/GenBank/DDBJ whole genome shotgun (WGS) entry which is preliminary data.</text>
</comment>
<feature type="transmembrane region" description="Helical" evidence="10">
    <location>
        <begin position="273"/>
        <end position="291"/>
    </location>
</feature>
<sequence>MYISSSPHIRKDWNVKKIMYGVVIALMPAFIGSIYFFGWRAAYLTFLSVVTAVLTEYLFQKITKRKITAFDGSAIITGILLAFNIPVKSPWWLPVVGSFFAILVAKQFFGGLGYNIFNPALAGRAFVMASWPQIMTGRWSAPLHGSISGIDGITSATPLNLLKLHATDPAVLSRINSPEMLKNLFIGNVGGCIGETSALLLLIGAIFLFVMRYADWRISAGYIGTVFVVAWIFYLTGLTPAGPLFHILSGGVFLGGLFMATDMVTSPVTPAGRWIFGIAGGLICMLIRVWGGYPEGVSYSILFMNMFVPLLDRVRPKYLGEVKK</sequence>
<evidence type="ECO:0000256" key="5">
    <source>
        <dbReference type="ARBA" id="ARBA00022692"/>
    </source>
</evidence>
<keyword evidence="7 10" id="KW-0249">Electron transport</keyword>
<reference evidence="11" key="1">
    <citation type="journal article" date="2020" name="mSystems">
        <title>Genome- and Community-Level Interaction Insights into Carbon Utilization and Element Cycling Functions of Hydrothermarchaeota in Hydrothermal Sediment.</title>
        <authorList>
            <person name="Zhou Z."/>
            <person name="Liu Y."/>
            <person name="Xu W."/>
            <person name="Pan J."/>
            <person name="Luo Z.H."/>
            <person name="Li M."/>
        </authorList>
    </citation>
    <scope>NUCLEOTIDE SEQUENCE [LARGE SCALE GENOMIC DNA]</scope>
    <source>
        <strain evidence="11">HyVt-102</strain>
    </source>
</reference>
<dbReference type="InterPro" id="IPR011303">
    <property type="entry name" value="RnfD_bac"/>
</dbReference>
<comment type="cofactor">
    <cofactor evidence="10">
        <name>FMN</name>
        <dbReference type="ChEBI" id="CHEBI:58210"/>
    </cofactor>
</comment>
<feature type="transmembrane region" description="Helical" evidence="10">
    <location>
        <begin position="67"/>
        <end position="85"/>
    </location>
</feature>
<dbReference type="GO" id="GO:0055085">
    <property type="term" value="P:transmembrane transport"/>
    <property type="evidence" value="ECO:0007669"/>
    <property type="project" value="InterPro"/>
</dbReference>
<keyword evidence="4 10" id="KW-0288">FMN</keyword>
<evidence type="ECO:0000256" key="7">
    <source>
        <dbReference type="ARBA" id="ARBA00022982"/>
    </source>
</evidence>
<evidence type="ECO:0000256" key="8">
    <source>
        <dbReference type="ARBA" id="ARBA00022989"/>
    </source>
</evidence>
<comment type="similarity">
    <text evidence="10">Belongs to the NqrB/RnfD family.</text>
</comment>
<keyword evidence="3 10" id="KW-0285">Flavoprotein</keyword>
<evidence type="ECO:0000256" key="6">
    <source>
        <dbReference type="ARBA" id="ARBA00022967"/>
    </source>
</evidence>
<keyword evidence="10" id="KW-1003">Cell membrane</keyword>
<dbReference type="PANTHER" id="PTHR30578:SF0">
    <property type="entry name" value="ION-TRANSLOCATING OXIDOREDUCTASE COMPLEX SUBUNIT D"/>
    <property type="match status" value="1"/>
</dbReference>
<proteinExistence type="inferred from homology"/>
<gene>
    <name evidence="10" type="primary">rnfD</name>
    <name evidence="11" type="ORF">ENF18_01540</name>
</gene>
<keyword evidence="5 10" id="KW-0812">Transmembrane</keyword>
<dbReference type="GO" id="GO:0022900">
    <property type="term" value="P:electron transport chain"/>
    <property type="evidence" value="ECO:0007669"/>
    <property type="project" value="UniProtKB-UniRule"/>
</dbReference>
<dbReference type="EMBL" id="DQWE01000068">
    <property type="protein sequence ID" value="HDI82458.1"/>
    <property type="molecule type" value="Genomic_DNA"/>
</dbReference>
<evidence type="ECO:0000256" key="2">
    <source>
        <dbReference type="ARBA" id="ARBA00022553"/>
    </source>
</evidence>
<keyword evidence="9 10" id="KW-0472">Membrane</keyword>
<dbReference type="NCBIfam" id="TIGR01946">
    <property type="entry name" value="rnfD"/>
    <property type="match status" value="1"/>
</dbReference>
<name>A0A7C0VCP3_UNCW3</name>
<organism evidence="11">
    <name type="scientific">candidate division WOR-3 bacterium</name>
    <dbReference type="NCBI Taxonomy" id="2052148"/>
    <lineage>
        <taxon>Bacteria</taxon>
        <taxon>Bacteria division WOR-3</taxon>
    </lineage>
</organism>
<protein>
    <recommendedName>
        <fullName evidence="10">Ion-translocating oxidoreductase complex subunit D</fullName>
        <ecNumber evidence="10">7.-.-.-</ecNumber>
    </recommendedName>
    <alternativeName>
        <fullName evidence="10">Rnf electron transport complex subunit D</fullName>
    </alternativeName>
</protein>
<feature type="transmembrane region" description="Helical" evidence="10">
    <location>
        <begin position="185"/>
        <end position="211"/>
    </location>
</feature>
<dbReference type="Proteomes" id="UP000885847">
    <property type="component" value="Unassembled WGS sequence"/>
</dbReference>
<dbReference type="InterPro" id="IPR004338">
    <property type="entry name" value="NqrB/RnfD"/>
</dbReference>
<evidence type="ECO:0000256" key="1">
    <source>
        <dbReference type="ARBA" id="ARBA00022448"/>
    </source>
</evidence>
<keyword evidence="6 10" id="KW-1278">Translocase</keyword>
<feature type="modified residue" description="FMN phosphoryl threonine" evidence="10">
    <location>
        <position position="157"/>
    </location>
</feature>
<dbReference type="EC" id="7.-.-.-" evidence="10"/>
<dbReference type="PANTHER" id="PTHR30578">
    <property type="entry name" value="ELECTRON TRANSPORT COMPLEX PROTEIN RNFD"/>
    <property type="match status" value="1"/>
</dbReference>
<keyword evidence="1 10" id="KW-0813">Transport</keyword>
<feature type="transmembrane region" description="Helical" evidence="10">
    <location>
        <begin position="243"/>
        <end position="261"/>
    </location>
</feature>
<feature type="transmembrane region" description="Helical" evidence="10">
    <location>
        <begin position="43"/>
        <end position="60"/>
    </location>
</feature>
<comment type="subunit">
    <text evidence="10">The complex is composed of six subunits: RnfA, RnfB, RnfC, RnfD, RnfE and RnfG.</text>
</comment>
<accession>A0A7C0VCP3</accession>
<dbReference type="HAMAP" id="MF_00462">
    <property type="entry name" value="RsxD_RnfD"/>
    <property type="match status" value="1"/>
</dbReference>
<evidence type="ECO:0000256" key="10">
    <source>
        <dbReference type="HAMAP-Rule" id="MF_00462"/>
    </source>
</evidence>
<feature type="transmembrane region" description="Helical" evidence="10">
    <location>
        <begin position="18"/>
        <end position="37"/>
    </location>
</feature>